<dbReference type="EMBL" id="RSAS01000426">
    <property type="protein sequence ID" value="RRR71851.1"/>
    <property type="molecule type" value="Genomic_DNA"/>
</dbReference>
<feature type="region of interest" description="Disordered" evidence="1">
    <location>
        <begin position="1"/>
        <end position="86"/>
    </location>
</feature>
<comment type="caution">
    <text evidence="2">The sequence shown here is derived from an EMBL/GenBank/DDBJ whole genome shotgun (WGS) entry which is preliminary data.</text>
</comment>
<evidence type="ECO:0000313" key="3">
    <source>
        <dbReference type="Proteomes" id="UP000280307"/>
    </source>
</evidence>
<proteinExistence type="predicted"/>
<organism evidence="2 3">
    <name type="scientific">Candidatus Viridilinea halotolerans</name>
    <dbReference type="NCBI Taxonomy" id="2491704"/>
    <lineage>
        <taxon>Bacteria</taxon>
        <taxon>Bacillati</taxon>
        <taxon>Chloroflexota</taxon>
        <taxon>Chloroflexia</taxon>
        <taxon>Chloroflexales</taxon>
        <taxon>Chloroflexineae</taxon>
        <taxon>Oscillochloridaceae</taxon>
        <taxon>Candidatus Viridilinea</taxon>
    </lineage>
</organism>
<dbReference type="AlphaFoldDB" id="A0A426TZL6"/>
<accession>A0A426TZL6</accession>
<evidence type="ECO:0000256" key="1">
    <source>
        <dbReference type="SAM" id="MobiDB-lite"/>
    </source>
</evidence>
<sequence length="101" mass="10849">MPPRPRRRAAALRPAGGGFFAGAMPPRPRRRGAALRPAGGGFFAGAMPPHPRRFKGGQKTCAPPSGIAWQRQESRSLPPSPTTWERGQGVRAIRGIPITYP</sequence>
<protein>
    <submittedName>
        <fullName evidence="2">Uncharacterized protein</fullName>
    </submittedName>
</protein>
<reference evidence="2 3" key="1">
    <citation type="submission" date="2018-12" db="EMBL/GenBank/DDBJ databases">
        <title>Genome Sequence of Candidatus Viridilinea halotolerans isolated from saline sulfide-rich spring.</title>
        <authorList>
            <person name="Grouzdev D.S."/>
            <person name="Burganskaya E.I."/>
            <person name="Krutkina M.S."/>
            <person name="Sukhacheva M.V."/>
            <person name="Gorlenko V.M."/>
        </authorList>
    </citation>
    <scope>NUCLEOTIDE SEQUENCE [LARGE SCALE GENOMIC DNA]</scope>
    <source>
        <strain evidence="2">Chok-6</strain>
    </source>
</reference>
<evidence type="ECO:0000313" key="2">
    <source>
        <dbReference type="EMBL" id="RRR71851.1"/>
    </source>
</evidence>
<gene>
    <name evidence="2" type="ORF">EI684_10895</name>
</gene>
<name>A0A426TZL6_9CHLR</name>
<dbReference type="Proteomes" id="UP000280307">
    <property type="component" value="Unassembled WGS sequence"/>
</dbReference>
<feature type="compositionally biased region" description="Basic residues" evidence="1">
    <location>
        <begin position="1"/>
        <end position="10"/>
    </location>
</feature>